<dbReference type="InterPro" id="IPR015797">
    <property type="entry name" value="NUDIX_hydrolase-like_dom_sf"/>
</dbReference>
<dbReference type="SUPFAM" id="SSF55811">
    <property type="entry name" value="Nudix"/>
    <property type="match status" value="1"/>
</dbReference>
<dbReference type="Proteomes" id="UP000060602">
    <property type="component" value="Chromosome"/>
</dbReference>
<keyword evidence="2 8" id="KW-0378">Hydrolase</keyword>
<dbReference type="NCBIfam" id="NF011963">
    <property type="entry name" value="PRK15434.1"/>
    <property type="match status" value="1"/>
</dbReference>
<sequence length="181" mass="19972">MSTEPLGWPLIVPARVRFAPGPAAPAPGLLAQDDFRRAVDMLPLVSIDLLLRDAEGRYLTGLRSNPPAQGAWFVPGGRIRKNETLARALQRIAREELGVTLPPHAWRPRGVYEHFYDTNFAGEPGRSTHYVVLAYEADLTLDIASLPLGQHRRYRWQSAAAIAADPGAHPNTQAYFKESAP</sequence>
<accession>A0A0X8P5V7</accession>
<feature type="domain" description="Nudix hydrolase" evidence="7">
    <location>
        <begin position="41"/>
        <end position="181"/>
    </location>
</feature>
<evidence type="ECO:0000256" key="6">
    <source>
        <dbReference type="PIRSR" id="PIRSR037599-4"/>
    </source>
</evidence>
<comment type="cofactor">
    <cofactor evidence="5">
        <name>Mg(2+)</name>
        <dbReference type="ChEBI" id="CHEBI:18420"/>
    </cofactor>
    <text evidence="5">Binds 1 Mg(2+) ion per subunit.</text>
</comment>
<evidence type="ECO:0000313" key="9">
    <source>
        <dbReference type="Proteomes" id="UP000060602"/>
    </source>
</evidence>
<dbReference type="PANTHER" id="PTHR43046">
    <property type="entry name" value="GDP-MANNOSE MANNOSYL HYDROLASE"/>
    <property type="match status" value="1"/>
</dbReference>
<evidence type="ECO:0000256" key="3">
    <source>
        <dbReference type="ARBA" id="ARBA00022842"/>
    </source>
</evidence>
<dbReference type="GO" id="GO:0046872">
    <property type="term" value="F:metal ion binding"/>
    <property type="evidence" value="ECO:0007669"/>
    <property type="project" value="UniProtKB-KW"/>
</dbReference>
<feature type="binding site" evidence="5">
    <location>
        <position position="96"/>
    </location>
    <ligand>
        <name>Mg(2+)</name>
        <dbReference type="ChEBI" id="CHEBI:18420"/>
    </ligand>
</feature>
<proteinExistence type="predicted"/>
<dbReference type="InterPro" id="IPR000086">
    <property type="entry name" value="NUDIX_hydrolase_dom"/>
</dbReference>
<dbReference type="AlphaFoldDB" id="A0A0X8P5V7"/>
<feature type="short sequence motif" description="Nudix box" evidence="6">
    <location>
        <begin position="77"/>
        <end position="98"/>
    </location>
</feature>
<reference evidence="9" key="1">
    <citation type="submission" date="2015-12" db="EMBL/GenBank/DDBJ databases">
        <title>FDA dAtabase for Regulatory Grade micrObial Sequences (FDA-ARGOS): Supporting development and validation of Infectious Disease Dx tests.</title>
        <authorList>
            <person name="Case J."/>
            <person name="Tallon L."/>
            <person name="Sadzewicz L."/>
            <person name="Sengamalay N."/>
            <person name="Ott S."/>
            <person name="Godinez A."/>
            <person name="Nagaraj S."/>
            <person name="Nadendla S."/>
            <person name="Sichtig H."/>
        </authorList>
    </citation>
    <scope>NUCLEOTIDE SEQUENCE [LARGE SCALE GENOMIC DNA]</scope>
    <source>
        <strain evidence="9">FDAARGOS_147</strain>
    </source>
</reference>
<dbReference type="Pfam" id="PF00293">
    <property type="entry name" value="NUDIX"/>
    <property type="match status" value="1"/>
</dbReference>
<evidence type="ECO:0000256" key="5">
    <source>
        <dbReference type="PIRSR" id="PIRSR037599-3"/>
    </source>
</evidence>
<evidence type="ECO:0000313" key="8">
    <source>
        <dbReference type="EMBL" id="AMG40439.2"/>
    </source>
</evidence>
<evidence type="ECO:0000259" key="7">
    <source>
        <dbReference type="PROSITE" id="PS51462"/>
    </source>
</evidence>
<evidence type="ECO:0000256" key="2">
    <source>
        <dbReference type="ARBA" id="ARBA00022801"/>
    </source>
</evidence>
<dbReference type="EMBL" id="CP014060">
    <property type="protein sequence ID" value="AMG40439.2"/>
    <property type="molecule type" value="Genomic_DNA"/>
</dbReference>
<dbReference type="CDD" id="cd03430">
    <property type="entry name" value="NUDIX_GDPMH_NudD"/>
    <property type="match status" value="1"/>
</dbReference>
<dbReference type="PIRSF" id="PIRSF037599">
    <property type="entry name" value="GDPMH"/>
    <property type="match status" value="1"/>
</dbReference>
<dbReference type="PANTHER" id="PTHR43046:SF12">
    <property type="entry name" value="GDP-MANNOSE MANNOSYL HYDROLASE"/>
    <property type="match status" value="1"/>
</dbReference>
<gene>
    <name evidence="8" type="ORF">AL504_28230</name>
</gene>
<protein>
    <submittedName>
        <fullName evidence="8">GDP-mannose mannosyl hydrolase</fullName>
    </submittedName>
</protein>
<dbReference type="GO" id="GO:0008727">
    <property type="term" value="F:GDP-mannose mannosyl hydrolase activity"/>
    <property type="evidence" value="ECO:0007669"/>
    <property type="project" value="InterPro"/>
</dbReference>
<organism evidence="8 9">
    <name type="scientific">Alcaligenes xylosoxydans xylosoxydans</name>
    <name type="common">Achromobacter xylosoxidans</name>
    <dbReference type="NCBI Taxonomy" id="85698"/>
    <lineage>
        <taxon>Bacteria</taxon>
        <taxon>Pseudomonadati</taxon>
        <taxon>Pseudomonadota</taxon>
        <taxon>Betaproteobacteria</taxon>
        <taxon>Burkholderiales</taxon>
        <taxon>Alcaligenaceae</taxon>
        <taxon>Achromobacter</taxon>
    </lineage>
</organism>
<dbReference type="PROSITE" id="PS51462">
    <property type="entry name" value="NUDIX"/>
    <property type="match status" value="1"/>
</dbReference>
<keyword evidence="3 5" id="KW-0460">Magnesium</keyword>
<evidence type="ECO:0000256" key="1">
    <source>
        <dbReference type="ARBA" id="ARBA00022723"/>
    </source>
</evidence>
<keyword evidence="1 5" id="KW-0479">Metal-binding</keyword>
<feature type="site" description="Critical for catalysis" evidence="4">
    <location>
        <position position="151"/>
    </location>
</feature>
<evidence type="ECO:0000256" key="4">
    <source>
        <dbReference type="PIRSR" id="PIRSR037599-1"/>
    </source>
</evidence>
<dbReference type="Gene3D" id="3.90.79.10">
    <property type="entry name" value="Nucleoside Triphosphate Pyrophosphohydrolase"/>
    <property type="match status" value="1"/>
</dbReference>
<dbReference type="InterPro" id="IPR033715">
    <property type="entry name" value="GDPMH"/>
</dbReference>
<name>A0A0X8P5V7_ALCXX</name>
<feature type="binding site" evidence="5">
    <location>
        <position position="150"/>
    </location>
    <ligand>
        <name>Mg(2+)</name>
        <dbReference type="ChEBI" id="CHEBI:18420"/>
    </ligand>
</feature>
<feature type="binding site" evidence="5">
    <location>
        <position position="76"/>
    </location>
    <ligand>
        <name>Mg(2+)</name>
        <dbReference type="ChEBI" id="CHEBI:18420"/>
    </ligand>
</feature>